<dbReference type="InterPro" id="IPR025565">
    <property type="entry name" value="DUF4328"/>
</dbReference>
<feature type="transmembrane region" description="Helical" evidence="1">
    <location>
        <begin position="20"/>
        <end position="41"/>
    </location>
</feature>
<accession>A0ABX7BJG5</accession>
<feature type="transmembrane region" description="Helical" evidence="1">
    <location>
        <begin position="65"/>
        <end position="91"/>
    </location>
</feature>
<dbReference type="Pfam" id="PF14219">
    <property type="entry name" value="DUF4328"/>
    <property type="match status" value="1"/>
</dbReference>
<evidence type="ECO:0000259" key="2">
    <source>
        <dbReference type="Pfam" id="PF14219"/>
    </source>
</evidence>
<name>A0ABX7BJG5_9CAUL</name>
<reference evidence="3 4" key="1">
    <citation type="submission" date="2021-01" db="EMBL/GenBank/DDBJ databases">
        <title>Brevundimonas vitis sp. nov., an bacterium isolated from grape (Vitis vinifera).</title>
        <authorList>
            <person name="Jiang L."/>
            <person name="Lee J."/>
        </authorList>
    </citation>
    <scope>NUCLEOTIDE SEQUENCE [LARGE SCALE GENOMIC DNA]</scope>
    <source>
        <strain evidence="3 4">GRTSA-9</strain>
    </source>
</reference>
<gene>
    <name evidence="3" type="ORF">JIP62_08430</name>
</gene>
<keyword evidence="1" id="KW-0812">Transmembrane</keyword>
<keyword evidence="1" id="KW-0472">Membrane</keyword>
<proteinExistence type="predicted"/>
<keyword evidence="4" id="KW-1185">Reference proteome</keyword>
<evidence type="ECO:0000256" key="1">
    <source>
        <dbReference type="SAM" id="Phobius"/>
    </source>
</evidence>
<evidence type="ECO:0000313" key="4">
    <source>
        <dbReference type="Proteomes" id="UP000595448"/>
    </source>
</evidence>
<feature type="domain" description="DUF4328" evidence="2">
    <location>
        <begin position="66"/>
        <end position="198"/>
    </location>
</feature>
<sequence>MTRTAATIRPIDRLWGAVKVWTVLYFAVTVSFMAGLGYRVWLVGQLPGDTYLTETSYLVGGELEIWTTAATGLAYFVTYVVSAILVLMWYLRAVRNARGLSHGIETSPKWVVWWFIIPLVSLWMPYRITSELWRSSQAPEKWKRLSDPVTLRIWWALVLLFSFASVASGIMGRTAQSAREVLISDVVYMGLHILPLLAGILFLKIGGEISARQTALIQSGYRPPDRQGPVWSS</sequence>
<feature type="transmembrane region" description="Helical" evidence="1">
    <location>
        <begin position="111"/>
        <end position="129"/>
    </location>
</feature>
<feature type="transmembrane region" description="Helical" evidence="1">
    <location>
        <begin position="182"/>
        <end position="203"/>
    </location>
</feature>
<organism evidence="3 4">
    <name type="scientific">Brevundimonas vitisensis</name>
    <dbReference type="NCBI Taxonomy" id="2800818"/>
    <lineage>
        <taxon>Bacteria</taxon>
        <taxon>Pseudomonadati</taxon>
        <taxon>Pseudomonadota</taxon>
        <taxon>Alphaproteobacteria</taxon>
        <taxon>Caulobacterales</taxon>
        <taxon>Caulobacteraceae</taxon>
        <taxon>Brevundimonas</taxon>
    </lineage>
</organism>
<dbReference type="RefSeq" id="WP_201101756.1">
    <property type="nucleotide sequence ID" value="NZ_CP067977.1"/>
</dbReference>
<protein>
    <submittedName>
        <fullName evidence="3">DUF4328 domain-containing protein</fullName>
    </submittedName>
</protein>
<feature type="transmembrane region" description="Helical" evidence="1">
    <location>
        <begin position="149"/>
        <end position="170"/>
    </location>
</feature>
<dbReference type="Proteomes" id="UP000595448">
    <property type="component" value="Chromosome"/>
</dbReference>
<evidence type="ECO:0000313" key="3">
    <source>
        <dbReference type="EMBL" id="QQQ17387.1"/>
    </source>
</evidence>
<keyword evidence="1" id="KW-1133">Transmembrane helix</keyword>
<dbReference type="EMBL" id="CP067977">
    <property type="protein sequence ID" value="QQQ17387.1"/>
    <property type="molecule type" value="Genomic_DNA"/>
</dbReference>